<dbReference type="eggNOG" id="COG1914">
    <property type="taxonomic scope" value="Bacteria"/>
</dbReference>
<dbReference type="EMBL" id="CP002343">
    <property type="protein sequence ID" value="ADU46812.1"/>
    <property type="molecule type" value="Genomic_DNA"/>
</dbReference>
<feature type="transmembrane region" description="Helical" evidence="6">
    <location>
        <begin position="378"/>
        <end position="400"/>
    </location>
</feature>
<dbReference type="PANTHER" id="PTHR11706:SF33">
    <property type="entry name" value="NATURAL RESISTANCE-ASSOCIATED MACROPHAGE PROTEIN 2"/>
    <property type="match status" value="1"/>
</dbReference>
<evidence type="ECO:0000256" key="3">
    <source>
        <dbReference type="ARBA" id="ARBA00022692"/>
    </source>
</evidence>
<feature type="transmembrane region" description="Helical" evidence="6">
    <location>
        <begin position="313"/>
        <end position="334"/>
    </location>
</feature>
<proteinExistence type="predicted"/>
<evidence type="ECO:0000256" key="2">
    <source>
        <dbReference type="ARBA" id="ARBA00022448"/>
    </source>
</evidence>
<dbReference type="Proteomes" id="UP000008914">
    <property type="component" value="Chromosome"/>
</dbReference>
<dbReference type="GO" id="GO:0034755">
    <property type="term" value="P:iron ion transmembrane transport"/>
    <property type="evidence" value="ECO:0007669"/>
    <property type="project" value="TreeGrafter"/>
</dbReference>
<protein>
    <submittedName>
        <fullName evidence="7">Natural resistance-associated macrophage protein</fullName>
    </submittedName>
</protein>
<evidence type="ECO:0000313" key="7">
    <source>
        <dbReference type="EMBL" id="ADU46812.1"/>
    </source>
</evidence>
<evidence type="ECO:0000256" key="4">
    <source>
        <dbReference type="ARBA" id="ARBA00022989"/>
    </source>
</evidence>
<feature type="transmembrane region" description="Helical" evidence="6">
    <location>
        <begin position="155"/>
        <end position="172"/>
    </location>
</feature>
<dbReference type="GO" id="GO:0005384">
    <property type="term" value="F:manganese ion transmembrane transporter activity"/>
    <property type="evidence" value="ECO:0007669"/>
    <property type="project" value="TreeGrafter"/>
</dbReference>
<keyword evidence="2" id="KW-0813">Transport</keyword>
<reference evidence="7 8" key="1">
    <citation type="journal article" date="2010" name="Stand. Genomic Sci.">
        <title>Complete genome sequence of Intrasporangium calvum type strain (7 KIP).</title>
        <authorList>
            <person name="Del Rio T.G."/>
            <person name="Chertkov O."/>
            <person name="Yasawong M."/>
            <person name="Lucas S."/>
            <person name="Deshpande S."/>
            <person name="Cheng J.F."/>
            <person name="Detter C."/>
            <person name="Tapia R."/>
            <person name="Han C."/>
            <person name="Goodwin L."/>
            <person name="Pitluck S."/>
            <person name="Liolios K."/>
            <person name="Ivanova N."/>
            <person name="Mavromatis K."/>
            <person name="Pati A."/>
            <person name="Chen A."/>
            <person name="Palaniappan K."/>
            <person name="Land M."/>
            <person name="Hauser L."/>
            <person name="Chang Y.J."/>
            <person name="Jeffries C.D."/>
            <person name="Rohde M."/>
            <person name="Pukall R."/>
            <person name="Sikorski J."/>
            <person name="Goker M."/>
            <person name="Woyke T."/>
            <person name="Bristow J."/>
            <person name="Eisen J.A."/>
            <person name="Markowitz V."/>
            <person name="Hugenholtz P."/>
            <person name="Kyrpides N.C."/>
            <person name="Klenk H.P."/>
            <person name="Lapidus A."/>
        </authorList>
    </citation>
    <scope>NUCLEOTIDE SEQUENCE [LARGE SCALE GENOMIC DNA]</scope>
    <source>
        <strain evidence="8">ATCC 23552 / DSM 43043 / JCM 3097 / NBRC 12989 / 7 KIP</strain>
    </source>
</reference>
<dbReference type="AlphaFoldDB" id="E6S6S6"/>
<accession>E6S6S6</accession>
<feature type="transmembrane region" description="Helical" evidence="6">
    <location>
        <begin position="184"/>
        <end position="202"/>
    </location>
</feature>
<keyword evidence="4 6" id="KW-1133">Transmembrane helix</keyword>
<gene>
    <name evidence="7" type="ordered locus">Intca_0256</name>
</gene>
<keyword evidence="3 6" id="KW-0812">Transmembrane</keyword>
<dbReference type="STRING" id="710696.Intca_0256"/>
<evidence type="ECO:0000256" key="5">
    <source>
        <dbReference type="ARBA" id="ARBA00023136"/>
    </source>
</evidence>
<evidence type="ECO:0000256" key="1">
    <source>
        <dbReference type="ARBA" id="ARBA00004141"/>
    </source>
</evidence>
<keyword evidence="5 6" id="KW-0472">Membrane</keyword>
<dbReference type="HOGENOM" id="CLU_020088_2_0_11"/>
<evidence type="ECO:0000256" key="6">
    <source>
        <dbReference type="SAM" id="Phobius"/>
    </source>
</evidence>
<comment type="subcellular location">
    <subcellularLocation>
        <location evidence="1">Membrane</location>
        <topology evidence="1">Multi-pass membrane protein</topology>
    </subcellularLocation>
</comment>
<dbReference type="InterPro" id="IPR001046">
    <property type="entry name" value="NRAMP_fam"/>
</dbReference>
<name>E6S6S6_INTC7</name>
<dbReference type="KEGG" id="ica:Intca_0256"/>
<dbReference type="GO" id="GO:0005886">
    <property type="term" value="C:plasma membrane"/>
    <property type="evidence" value="ECO:0007669"/>
    <property type="project" value="TreeGrafter"/>
</dbReference>
<dbReference type="PRINTS" id="PR00447">
    <property type="entry name" value="NATRESASSCMP"/>
</dbReference>
<organism evidence="7 8">
    <name type="scientific">Intrasporangium calvum (strain ATCC 23552 / DSM 43043 / JCM 3097 / NBRC 12989 / NCIMB 10167 / NRRL B-3866 / 7 KIP)</name>
    <dbReference type="NCBI Taxonomy" id="710696"/>
    <lineage>
        <taxon>Bacteria</taxon>
        <taxon>Bacillati</taxon>
        <taxon>Actinomycetota</taxon>
        <taxon>Actinomycetes</taxon>
        <taxon>Micrococcales</taxon>
        <taxon>Intrasporangiaceae</taxon>
        <taxon>Intrasporangium</taxon>
    </lineage>
</organism>
<keyword evidence="8" id="KW-1185">Reference proteome</keyword>
<dbReference type="PANTHER" id="PTHR11706">
    <property type="entry name" value="SOLUTE CARRIER PROTEIN FAMILY 11 MEMBER"/>
    <property type="match status" value="1"/>
</dbReference>
<feature type="transmembrane region" description="Helical" evidence="6">
    <location>
        <begin position="78"/>
        <end position="101"/>
    </location>
</feature>
<feature type="transmembrane region" description="Helical" evidence="6">
    <location>
        <begin position="222"/>
        <end position="239"/>
    </location>
</feature>
<feature type="transmembrane region" description="Helical" evidence="6">
    <location>
        <begin position="354"/>
        <end position="372"/>
    </location>
</feature>
<dbReference type="Pfam" id="PF01566">
    <property type="entry name" value="Nramp"/>
    <property type="match status" value="1"/>
</dbReference>
<feature type="transmembrane region" description="Helical" evidence="6">
    <location>
        <begin position="271"/>
        <end position="293"/>
    </location>
</feature>
<evidence type="ECO:0000313" key="8">
    <source>
        <dbReference type="Proteomes" id="UP000008914"/>
    </source>
</evidence>
<feature type="transmembrane region" description="Helical" evidence="6">
    <location>
        <begin position="412"/>
        <end position="435"/>
    </location>
</feature>
<dbReference type="GO" id="GO:0015086">
    <property type="term" value="F:cadmium ion transmembrane transporter activity"/>
    <property type="evidence" value="ECO:0007669"/>
    <property type="project" value="TreeGrafter"/>
</dbReference>
<dbReference type="NCBIfam" id="NF037982">
    <property type="entry name" value="Nramp_1"/>
    <property type="match status" value="1"/>
</dbReference>
<sequence>MWLSELARRVPVAHALTMGDRPGRALPSHVDARSPEHGLGGTLRAPRTLVPALLAAIAYVDPGNFGVNITSGAEHGYALVWVVVFASCAAMVIQYLAAKLGMVTGLSLAEHSARRYPGVGRIVLWTQAEIVVIMTDLAEIVGGAIALYLLFGMPLMWGAVAVTGFSLVVLYLKVHGRSHFESVVLVLLAVIIGSLLWQVLVAEVDRVALLRSAVPGPLDSSAALLAVGIVGATVMPHALHFHSAASRTRDDGQVEPSQAVRLRIGRQTVRSVVIAMTVAGAANISLVVFAAALPSEAGASIETAYAALGAEAGQIAATMLAVALLASGLASTLVGVQTGDVVMTGFGRRPIPALLRRTLAVVPALIILGLGVEPTLALVWSQVILSFALPGTLIPLLLFTHDRRLMGAMANHRLTTAVAWIITAVIVGLVGFLLVSGA</sequence>